<proteinExistence type="predicted"/>
<reference evidence="2 3" key="1">
    <citation type="submission" date="2014-01" db="EMBL/GenBank/DDBJ databases">
        <title>Development of a Comparative Genomic Fingerprinting Assay for High Resolution Genotyping of Arcobacter butzleri.</title>
        <authorList>
            <person name="Webb A.L."/>
            <person name="Inglis G.D."/>
            <person name="Kruczkiewicz P."/>
            <person name="Selinger L.B."/>
            <person name="Taboada E.N."/>
        </authorList>
    </citation>
    <scope>NUCLEOTIDE SEQUENCE [LARGE SCALE GENOMIC DNA]</scope>
    <source>
        <strain evidence="2 3">L348</strain>
    </source>
</reference>
<evidence type="ECO:0000256" key="1">
    <source>
        <dbReference type="SAM" id="Coils"/>
    </source>
</evidence>
<organism evidence="2 3">
    <name type="scientific">Aliarcobacter butzleri L348</name>
    <dbReference type="NCBI Taxonomy" id="1447256"/>
    <lineage>
        <taxon>Bacteria</taxon>
        <taxon>Pseudomonadati</taxon>
        <taxon>Campylobacterota</taxon>
        <taxon>Epsilonproteobacteria</taxon>
        <taxon>Campylobacterales</taxon>
        <taxon>Arcobacteraceae</taxon>
        <taxon>Aliarcobacter</taxon>
    </lineage>
</organism>
<protein>
    <submittedName>
        <fullName evidence="2">Toxin Fic</fullName>
    </submittedName>
</protein>
<gene>
    <name evidence="2" type="ORF">AA20_07805</name>
</gene>
<dbReference type="Pfam" id="PF13310">
    <property type="entry name" value="Virulence_RhuM"/>
    <property type="match status" value="1"/>
</dbReference>
<evidence type="ECO:0000313" key="3">
    <source>
        <dbReference type="Proteomes" id="UP000035514"/>
    </source>
</evidence>
<keyword evidence="1" id="KW-0175">Coiled coil</keyword>
<dbReference type="PANTHER" id="PTHR35810:SF1">
    <property type="entry name" value="CYTOPLASMIC PROTEIN"/>
    <property type="match status" value="1"/>
</dbReference>
<dbReference type="EMBL" id="JAIQ01000111">
    <property type="protein sequence ID" value="KLD98853.1"/>
    <property type="molecule type" value="Genomic_DNA"/>
</dbReference>
<dbReference type="RefSeq" id="WP_046996876.1">
    <property type="nucleotide sequence ID" value="NZ_JAIQ01000111.1"/>
</dbReference>
<evidence type="ECO:0000313" key="2">
    <source>
        <dbReference type="EMBL" id="KLD98853.1"/>
    </source>
</evidence>
<dbReference type="InterPro" id="IPR011204">
    <property type="entry name" value="Virulence_RhuM-like"/>
</dbReference>
<accession>A0A0G9JX38</accession>
<feature type="coiled-coil region" evidence="1">
    <location>
        <begin position="284"/>
        <end position="311"/>
    </location>
</feature>
<comment type="caution">
    <text evidence="2">The sequence shown here is derived from an EMBL/GenBank/DDBJ whole genome shotgun (WGS) entry which is preliminary data.</text>
</comment>
<name>A0A0G9JX38_9BACT</name>
<dbReference type="Proteomes" id="UP000035514">
    <property type="component" value="Unassembled WGS sequence"/>
</dbReference>
<dbReference type="AlphaFoldDB" id="A0A0G9JX38"/>
<dbReference type="PATRIC" id="fig|1447256.3.peg.1520"/>
<sequence>MSEMIIYQDDSGTINLEVKLENETLWLSQKQLSELFDVTTATINEHIKNIYYEKELEKDSTIRKFLIVQQEGTRNVKRDIEHYNLDMIISVGYRVKSNIATRFRQWATARIKEYIIKGFVMDDERLKQAKNSYFDELLERIRDIRSSEKLFWQKILDIYATSIDYDPSDEASQEFFKTIQNKMHFATHGHTAAEIIYQRVDSTKPFIGMTNFSGCKPTKKEASIAKNYLNNEELDTLNRIVTTYLEFAELQAKKRKTMKMRDWIKKLDDFLSLSDFDVLQTKGKISHTQALKKANEEYEKYKVQMINEKSKVQIDFEKVVASLGDKK</sequence>
<dbReference type="PANTHER" id="PTHR35810">
    <property type="entry name" value="CYTOPLASMIC PROTEIN-RELATED"/>
    <property type="match status" value="1"/>
</dbReference>
<dbReference type="PIRSF" id="PIRSF015268">
    <property type="entry name" value="Virulence_RhuM"/>
    <property type="match status" value="1"/>
</dbReference>